<sequence>MSPASLLPSRQPPPPAIPLLRLRRRARPPLRVAFHGGATRRRVPCVSTGGPLFLSLSMAAAASFPASPPARTAPSSRRVGGAALDILPTQHVVPVLPPALGPVRWTPRRRIRSPSICFCSCRRSAAAHRPPPPGSRMLLRALAQLACVYLFVWPARPFSVSLTSAS</sequence>
<proteinExistence type="predicted"/>
<reference evidence="1 2" key="1">
    <citation type="journal article" date="2010" name="Nature">
        <title>Genome sequencing and analysis of the model grass Brachypodium distachyon.</title>
        <authorList>
            <consortium name="International Brachypodium Initiative"/>
        </authorList>
    </citation>
    <scope>NUCLEOTIDE SEQUENCE [LARGE SCALE GENOMIC DNA]</scope>
    <source>
        <strain evidence="1 2">Bd21</strain>
    </source>
</reference>
<reference evidence="2" key="3">
    <citation type="submission" date="2018-08" db="UniProtKB">
        <authorList>
            <consortium name="EnsemblPlants"/>
        </authorList>
    </citation>
    <scope>IDENTIFICATION</scope>
    <source>
        <strain evidence="2">cv. Bd21</strain>
    </source>
</reference>
<dbReference type="InParanoid" id="A0A2K2CTH1"/>
<dbReference type="EMBL" id="CM000883">
    <property type="protein sequence ID" value="PNT65326.1"/>
    <property type="molecule type" value="Genomic_DNA"/>
</dbReference>
<keyword evidence="3" id="KW-1185">Reference proteome</keyword>
<dbReference type="AlphaFoldDB" id="A0A2K2CTH1"/>
<reference evidence="1" key="2">
    <citation type="submission" date="2017-06" db="EMBL/GenBank/DDBJ databases">
        <title>WGS assembly of Brachypodium distachyon.</title>
        <authorList>
            <consortium name="The International Brachypodium Initiative"/>
            <person name="Lucas S."/>
            <person name="Harmon-Smith M."/>
            <person name="Lail K."/>
            <person name="Tice H."/>
            <person name="Grimwood J."/>
            <person name="Bruce D."/>
            <person name="Barry K."/>
            <person name="Shu S."/>
            <person name="Lindquist E."/>
            <person name="Wang M."/>
            <person name="Pitluck S."/>
            <person name="Vogel J.P."/>
            <person name="Garvin D.F."/>
            <person name="Mockler T.C."/>
            <person name="Schmutz J."/>
            <person name="Rokhsar D."/>
            <person name="Bevan M.W."/>
        </authorList>
    </citation>
    <scope>NUCLEOTIDE SEQUENCE</scope>
    <source>
        <strain evidence="1">Bd21</strain>
    </source>
</reference>
<name>A0A2K2CTH1_BRADI</name>
<evidence type="ECO:0000313" key="1">
    <source>
        <dbReference type="EMBL" id="PNT65326.1"/>
    </source>
</evidence>
<accession>A0A2K2CTH1</accession>
<gene>
    <name evidence="1" type="ORF">BRADI_4g40473v3</name>
</gene>
<evidence type="ECO:0000313" key="2">
    <source>
        <dbReference type="EnsemblPlants" id="PNT65326"/>
    </source>
</evidence>
<protein>
    <submittedName>
        <fullName evidence="1 2">Uncharacterized protein</fullName>
    </submittedName>
</protein>
<evidence type="ECO:0000313" key="3">
    <source>
        <dbReference type="Proteomes" id="UP000008810"/>
    </source>
</evidence>
<dbReference type="Gramene" id="PNT65326">
    <property type="protein sequence ID" value="PNT65326"/>
    <property type="gene ID" value="BRADI_4g40473v3"/>
</dbReference>
<organism evidence="1">
    <name type="scientific">Brachypodium distachyon</name>
    <name type="common">Purple false brome</name>
    <name type="synonym">Trachynia distachya</name>
    <dbReference type="NCBI Taxonomy" id="15368"/>
    <lineage>
        <taxon>Eukaryota</taxon>
        <taxon>Viridiplantae</taxon>
        <taxon>Streptophyta</taxon>
        <taxon>Embryophyta</taxon>
        <taxon>Tracheophyta</taxon>
        <taxon>Spermatophyta</taxon>
        <taxon>Magnoliopsida</taxon>
        <taxon>Liliopsida</taxon>
        <taxon>Poales</taxon>
        <taxon>Poaceae</taxon>
        <taxon>BOP clade</taxon>
        <taxon>Pooideae</taxon>
        <taxon>Stipodae</taxon>
        <taxon>Brachypodieae</taxon>
        <taxon>Brachypodium</taxon>
    </lineage>
</organism>
<dbReference type="EnsemblPlants" id="PNT65326">
    <property type="protein sequence ID" value="PNT65326"/>
    <property type="gene ID" value="BRADI_4g40473v3"/>
</dbReference>
<dbReference type="Proteomes" id="UP000008810">
    <property type="component" value="Chromosome 4"/>
</dbReference>